<dbReference type="PANTHER" id="PTHR34322">
    <property type="entry name" value="TRANSPOSASE, Y1_TNP DOMAIN-CONTAINING"/>
    <property type="match status" value="1"/>
</dbReference>
<protein>
    <recommendedName>
        <fullName evidence="2">Transposase IS200-like domain-containing protein</fullName>
    </recommendedName>
</protein>
<dbReference type="InterPro" id="IPR002686">
    <property type="entry name" value="Transposase_17"/>
</dbReference>
<evidence type="ECO:0000259" key="2">
    <source>
        <dbReference type="SMART" id="SM01321"/>
    </source>
</evidence>
<keyword evidence="4" id="KW-1185">Reference proteome</keyword>
<dbReference type="Proteomes" id="UP000285794">
    <property type="component" value="Unassembled WGS sequence"/>
</dbReference>
<comment type="caution">
    <text evidence="3">The sequence shown here is derived from an EMBL/GenBank/DDBJ whole genome shotgun (WGS) entry which is preliminary data.</text>
</comment>
<feature type="region of interest" description="Disordered" evidence="1">
    <location>
        <begin position="84"/>
        <end position="112"/>
    </location>
</feature>
<name>A0A425Y8B8_9BACT</name>
<gene>
    <name evidence="3" type="ORF">DWB61_00670</name>
</gene>
<dbReference type="GO" id="GO:0004803">
    <property type="term" value="F:transposase activity"/>
    <property type="evidence" value="ECO:0007669"/>
    <property type="project" value="InterPro"/>
</dbReference>
<accession>A0A425Y8B8</accession>
<dbReference type="SMART" id="SM01321">
    <property type="entry name" value="Y1_Tnp"/>
    <property type="match status" value="1"/>
</dbReference>
<reference evidence="3 4" key="1">
    <citation type="submission" date="2018-07" db="EMBL/GenBank/DDBJ databases">
        <title>Draft genome sequence of Ancylomarina sp. M1P.</title>
        <authorList>
            <person name="Yadav S."/>
            <person name="Villanueva L."/>
            <person name="Damste J.S.S."/>
        </authorList>
    </citation>
    <scope>NUCLEOTIDE SEQUENCE [LARGE SCALE GENOMIC DNA]</scope>
    <source>
        <strain evidence="3 4">M1P</strain>
    </source>
</reference>
<evidence type="ECO:0000313" key="3">
    <source>
        <dbReference type="EMBL" id="RRG24564.1"/>
    </source>
</evidence>
<sequence>MSSTSIPLESEFYYHVYNRGINRCDLFRVAKDYKHFLRLYEKYIEPIADTYAWVLMPNHFHLLIRIKSEEEIGIYKNLNSDGSKDSVRFQTKPNGNLTESEGPDRVGNKKPNPTKHFSHLFNAYAKYINKKYQRTGSLFEHPFRRKQVEDEAYLRTLVLYIHNNPIHHDFTDIAVDYPWSSYLTCISVKPTKLLKDEVVGWFDDEANFKFMHKQHVDFMKLEKWLEI</sequence>
<dbReference type="RefSeq" id="WP_125028905.1">
    <property type="nucleotide sequence ID" value="NZ_JAPXVP010000001.1"/>
</dbReference>
<organism evidence="3 4">
    <name type="scientific">Ancylomarina euxinus</name>
    <dbReference type="NCBI Taxonomy" id="2283627"/>
    <lineage>
        <taxon>Bacteria</taxon>
        <taxon>Pseudomonadati</taxon>
        <taxon>Bacteroidota</taxon>
        <taxon>Bacteroidia</taxon>
        <taxon>Marinilabiliales</taxon>
        <taxon>Marinifilaceae</taxon>
        <taxon>Ancylomarina</taxon>
    </lineage>
</organism>
<dbReference type="OrthoDB" id="9788881at2"/>
<dbReference type="EMBL" id="QQWG01000001">
    <property type="protein sequence ID" value="RRG24564.1"/>
    <property type="molecule type" value="Genomic_DNA"/>
</dbReference>
<feature type="domain" description="Transposase IS200-like" evidence="2">
    <location>
        <begin position="9"/>
        <end position="164"/>
    </location>
</feature>
<dbReference type="GO" id="GO:0006313">
    <property type="term" value="P:DNA transposition"/>
    <property type="evidence" value="ECO:0007669"/>
    <property type="project" value="InterPro"/>
</dbReference>
<evidence type="ECO:0000256" key="1">
    <source>
        <dbReference type="SAM" id="MobiDB-lite"/>
    </source>
</evidence>
<dbReference type="Gene3D" id="3.30.70.1290">
    <property type="entry name" value="Transposase IS200-like"/>
    <property type="match status" value="1"/>
</dbReference>
<evidence type="ECO:0000313" key="4">
    <source>
        <dbReference type="Proteomes" id="UP000285794"/>
    </source>
</evidence>
<dbReference type="InterPro" id="IPR036515">
    <property type="entry name" value="Transposase_17_sf"/>
</dbReference>
<dbReference type="PANTHER" id="PTHR34322:SF2">
    <property type="entry name" value="TRANSPOSASE IS200-LIKE DOMAIN-CONTAINING PROTEIN"/>
    <property type="match status" value="1"/>
</dbReference>
<dbReference type="SUPFAM" id="SSF143422">
    <property type="entry name" value="Transposase IS200-like"/>
    <property type="match status" value="1"/>
</dbReference>
<dbReference type="GO" id="GO:0003677">
    <property type="term" value="F:DNA binding"/>
    <property type="evidence" value="ECO:0007669"/>
    <property type="project" value="InterPro"/>
</dbReference>
<feature type="compositionally biased region" description="Polar residues" evidence="1">
    <location>
        <begin position="88"/>
        <end position="99"/>
    </location>
</feature>
<proteinExistence type="predicted"/>
<dbReference type="AlphaFoldDB" id="A0A425Y8B8"/>